<dbReference type="EMBL" id="MN908687">
    <property type="protein sequence ID" value="QIG58188.1"/>
    <property type="molecule type" value="Genomic_DNA"/>
</dbReference>
<name>A0A6G6XJB7_9CAUD</name>
<sequence length="114" mass="13101">MSAVATVDNNKLFRNQKAGLTRVLNRLKREGDDKIVANYEAVVAQVLKTVGEWETNFNGVWPDDWSRWDRALDDARGVVDRAYIDGKVDKRPRYVTIDDLAAAFHREQAVRVWP</sequence>
<keyword evidence="2" id="KW-1185">Reference proteome</keyword>
<organism evidence="1 2">
    <name type="scientific">Gordonia phage Skog</name>
    <dbReference type="NCBI Taxonomy" id="2704033"/>
    <lineage>
        <taxon>Viruses</taxon>
        <taxon>Duplodnaviria</taxon>
        <taxon>Heunggongvirae</taxon>
        <taxon>Uroviricota</taxon>
        <taxon>Caudoviricetes</taxon>
        <taxon>Skogvirus</taxon>
        <taxon>Skogvirus Skog</taxon>
    </lineage>
</organism>
<dbReference type="KEGG" id="vg:64766518"/>
<dbReference type="Proteomes" id="UP000503093">
    <property type="component" value="Segment"/>
</dbReference>
<evidence type="ECO:0000313" key="1">
    <source>
        <dbReference type="EMBL" id="QIG58188.1"/>
    </source>
</evidence>
<gene>
    <name evidence="1" type="primary">36</name>
    <name evidence="1" type="ORF">SEA_SKOG_36</name>
</gene>
<evidence type="ECO:0000313" key="2">
    <source>
        <dbReference type="Proteomes" id="UP000503093"/>
    </source>
</evidence>
<dbReference type="GeneID" id="64766518"/>
<proteinExistence type="predicted"/>
<dbReference type="RefSeq" id="YP_010059286.1">
    <property type="nucleotide sequence ID" value="NC_054725.1"/>
</dbReference>
<reference evidence="1 2" key="1">
    <citation type="submission" date="2020-01" db="EMBL/GenBank/DDBJ databases">
        <authorList>
            <person name="Alvaro L.E."/>
            <person name="Baker K.N."/>
            <person name="Baxter I.S."/>
            <person name="Brown M.R."/>
            <person name="Driscoll K.D."/>
            <person name="Elrubaie J.M."/>
            <person name="Feith S.L."/>
            <person name="Indihar D.F."/>
            <person name="Knoch V.T."/>
            <person name="Koirtyohann K.M."/>
            <person name="Kratz M.A."/>
            <person name="Lear A.H."/>
            <person name="Lindblom K.E."/>
            <person name="Marcus E.R."/>
            <person name="Murphy M.E."/>
            <person name="Sensor R."/>
            <person name="Sherman S.J."/>
            <person name="Swift V.R."/>
            <person name="White K.E."/>
            <person name="Wills S.J."/>
            <person name="Gatt S.M."/>
            <person name="Lohbauer S.A."/>
            <person name="Power T.R."/>
            <person name="Rosales K.A."/>
            <person name="Sisson B.M."/>
            <person name="Isern S."/>
            <person name="Michael S.F."/>
            <person name="Sunnen C.N."/>
            <person name="Garlena R.A."/>
            <person name="Russell D.A."/>
            <person name="Pope W.H."/>
            <person name="Jacobs-Sera D."/>
            <person name="Hatfull G.F."/>
        </authorList>
    </citation>
    <scope>NUCLEOTIDE SEQUENCE [LARGE SCALE GENOMIC DNA]</scope>
</reference>
<protein>
    <submittedName>
        <fullName evidence="1">Uncharacterized protein</fullName>
    </submittedName>
</protein>
<accession>A0A6G6XJB7</accession>